<keyword evidence="3" id="KW-1185">Reference proteome</keyword>
<feature type="compositionally biased region" description="Gly residues" evidence="1">
    <location>
        <begin position="568"/>
        <end position="582"/>
    </location>
</feature>
<dbReference type="InterPro" id="IPR014752">
    <property type="entry name" value="Arrestin-like_C"/>
</dbReference>
<dbReference type="Gene3D" id="2.60.40.640">
    <property type="match status" value="1"/>
</dbReference>
<feature type="compositionally biased region" description="Basic and acidic residues" evidence="1">
    <location>
        <begin position="449"/>
        <end position="460"/>
    </location>
</feature>
<comment type="caution">
    <text evidence="2">The sequence shown here is derived from an EMBL/GenBank/DDBJ whole genome shotgun (WGS) entry which is preliminary data.</text>
</comment>
<feature type="region of interest" description="Disordered" evidence="1">
    <location>
        <begin position="406"/>
        <end position="523"/>
    </location>
</feature>
<feature type="compositionally biased region" description="Polar residues" evidence="1">
    <location>
        <begin position="508"/>
        <end position="523"/>
    </location>
</feature>
<sequence length="582" mass="64137">MLGLPPPKESNMTIPSRGESHSPVRSIASRKAPVSSSSMRKVPSRTFVRPVEPYSLLDFPELRHPRVKLCIRVSSPLFMGGGTIEGRLDVTIGRGPERRKLHGKEMLLGRIGVDVIGVEEVPPTRKSIFLTLATELIDANHPPPATMLAPAADRLPSAQFWTLMPSTSMLPFRLNLPLNVGPGPFHSTRARIRYVLCATALIKEAGRQSYVRCAQEINLVSAYDRGFAPFLLLLPKFLAPEQSASAVTYIAPQAAERALVSLPSPLTVSDEHVTRRGGGTDTIKVTAGIHRQVWVSGTTIFVDVFVANNSHKRVRSLTLELVRWIGGYKHASALTMESTASHLRVPDWKDERTIKKHVVRSGRAGTWRGVKPYTSDILTCEVEVPRGHLSVRMVCRSGSIQGRAFSAPRKHSVTRLRGERMSRDDVDDLTQALDESCRKVRKSSLPGNHETDGKESLRPEAEDDAFPGRRRAVSLERGPRIQASTSGIVYEDDESQDNGNHHDLWSIRTGTRSSSDNSQSRKVVLGRQQSEISFARKKNRVFGQEGWRNVAVEDSWVFCDADGMTGRRSGGGGGGGACRRSN</sequence>
<name>A0A9P8L7M8_9PEZI</name>
<dbReference type="AlphaFoldDB" id="A0A9P8L7M8"/>
<dbReference type="Proteomes" id="UP000750711">
    <property type="component" value="Unassembled WGS sequence"/>
</dbReference>
<evidence type="ECO:0000256" key="1">
    <source>
        <dbReference type="SAM" id="MobiDB-lite"/>
    </source>
</evidence>
<proteinExistence type="predicted"/>
<reference evidence="2" key="1">
    <citation type="submission" date="2021-03" db="EMBL/GenBank/DDBJ databases">
        <title>Comparative genomics and phylogenomic investigation of the class Geoglossomycetes provide insights into ecological specialization and systematics.</title>
        <authorList>
            <person name="Melie T."/>
            <person name="Pirro S."/>
            <person name="Miller A.N."/>
            <person name="Quandt A."/>
        </authorList>
    </citation>
    <scope>NUCLEOTIDE SEQUENCE</scope>
    <source>
        <strain evidence="2">CAQ_001_2017</strain>
    </source>
</reference>
<organism evidence="2 3">
    <name type="scientific">Trichoglossum hirsutum</name>
    <dbReference type="NCBI Taxonomy" id="265104"/>
    <lineage>
        <taxon>Eukaryota</taxon>
        <taxon>Fungi</taxon>
        <taxon>Dikarya</taxon>
        <taxon>Ascomycota</taxon>
        <taxon>Pezizomycotina</taxon>
        <taxon>Geoglossomycetes</taxon>
        <taxon>Geoglossales</taxon>
        <taxon>Geoglossaceae</taxon>
        <taxon>Trichoglossum</taxon>
    </lineage>
</organism>
<feature type="region of interest" description="Disordered" evidence="1">
    <location>
        <begin position="1"/>
        <end position="43"/>
    </location>
</feature>
<protein>
    <recommendedName>
        <fullName evidence="4">Arrestin C-terminal-like domain-containing protein</fullName>
    </recommendedName>
</protein>
<dbReference type="EMBL" id="JAGHQM010001978">
    <property type="protein sequence ID" value="KAH0551502.1"/>
    <property type="molecule type" value="Genomic_DNA"/>
</dbReference>
<evidence type="ECO:0000313" key="3">
    <source>
        <dbReference type="Proteomes" id="UP000750711"/>
    </source>
</evidence>
<accession>A0A9P8L7M8</accession>
<gene>
    <name evidence="2" type="ORF">GP486_007283</name>
</gene>
<evidence type="ECO:0008006" key="4">
    <source>
        <dbReference type="Google" id="ProtNLM"/>
    </source>
</evidence>
<feature type="region of interest" description="Disordered" evidence="1">
    <location>
        <begin position="563"/>
        <end position="582"/>
    </location>
</feature>
<evidence type="ECO:0000313" key="2">
    <source>
        <dbReference type="EMBL" id="KAH0551502.1"/>
    </source>
</evidence>